<evidence type="ECO:0000313" key="2">
    <source>
        <dbReference type="Proteomes" id="UP000237752"/>
    </source>
</evidence>
<reference evidence="1 2" key="1">
    <citation type="submission" date="2018-03" db="EMBL/GenBank/DDBJ databases">
        <title>Genomic Encyclopedia of Archaeal and Bacterial Type Strains, Phase II (KMG-II): from individual species to whole genera.</title>
        <authorList>
            <person name="Goeker M."/>
        </authorList>
    </citation>
    <scope>NUCLEOTIDE SEQUENCE [LARGE SCALE GENOMIC DNA]</scope>
    <source>
        <strain evidence="1 2">DSM 100065</strain>
    </source>
</reference>
<dbReference type="EMBL" id="PVUE01000002">
    <property type="protein sequence ID" value="PRZ43603.1"/>
    <property type="molecule type" value="Genomic_DNA"/>
</dbReference>
<dbReference type="SUPFAM" id="SSF109854">
    <property type="entry name" value="DinB/YfiT-like putative metalloenzymes"/>
    <property type="match status" value="1"/>
</dbReference>
<dbReference type="InterPro" id="IPR017517">
    <property type="entry name" value="Maleyloyr_isom"/>
</dbReference>
<sequence length="211" mass="23279">MNLADQERNALCDLFLSVGPDAPTLCEGWRTRDLAAHLIIRERRPDAAAGALLPFLAARRKRVQGDIARQPWESVVHTIRSGPPVWSPMRIDLVNKNTNTVEFYVHHEDVRRAASTWEPRAADRLRYAELKARLGPLGKLNYRKSPVSVTLDYLDGTTRAVRTVAGAPVVTVKGTPDEVVLFTFGRDAQSKVSLEGDPDAVAALQAASRGF</sequence>
<dbReference type="NCBIfam" id="TIGR03083">
    <property type="entry name" value="maleylpyruvate isomerase family mycothiol-dependent enzyme"/>
    <property type="match status" value="1"/>
</dbReference>
<dbReference type="Proteomes" id="UP000237752">
    <property type="component" value="Unassembled WGS sequence"/>
</dbReference>
<evidence type="ECO:0000313" key="1">
    <source>
        <dbReference type="EMBL" id="PRZ43603.1"/>
    </source>
</evidence>
<dbReference type="InterPro" id="IPR017519">
    <property type="entry name" value="CHP03085"/>
</dbReference>
<dbReference type="OrthoDB" id="3268903at2"/>
<organism evidence="1 2">
    <name type="scientific">Antricoccus suffuscus</name>
    <dbReference type="NCBI Taxonomy" id="1629062"/>
    <lineage>
        <taxon>Bacteria</taxon>
        <taxon>Bacillati</taxon>
        <taxon>Actinomycetota</taxon>
        <taxon>Actinomycetes</taxon>
        <taxon>Geodermatophilales</taxon>
        <taxon>Antricoccaceae</taxon>
        <taxon>Antricoccus</taxon>
    </lineage>
</organism>
<comment type="caution">
    <text evidence="1">The sequence shown here is derived from an EMBL/GenBank/DDBJ whole genome shotgun (WGS) entry which is preliminary data.</text>
</comment>
<dbReference type="RefSeq" id="WP_106347748.1">
    <property type="nucleotide sequence ID" value="NZ_PVUE01000002.1"/>
</dbReference>
<dbReference type="NCBIfam" id="TIGR03085">
    <property type="entry name" value="TIGR03085 family metal-binding protein"/>
    <property type="match status" value="1"/>
</dbReference>
<proteinExistence type="predicted"/>
<dbReference type="AlphaFoldDB" id="A0A2T1A4S7"/>
<gene>
    <name evidence="1" type="ORF">CLV47_102294</name>
</gene>
<dbReference type="InterPro" id="IPR034660">
    <property type="entry name" value="DinB/YfiT-like"/>
</dbReference>
<accession>A0A2T1A4S7</accession>
<keyword evidence="2" id="KW-1185">Reference proteome</keyword>
<protein>
    <submittedName>
        <fullName evidence="1">Uncharacterized protein (TIGR03085 family)</fullName>
    </submittedName>
</protein>
<name>A0A2T1A4S7_9ACTN</name>